<evidence type="ECO:0000313" key="8">
    <source>
        <dbReference type="EMBL" id="CAG9087165.1"/>
    </source>
</evidence>
<evidence type="ECO:0000256" key="3">
    <source>
        <dbReference type="ARBA" id="ARBA00022801"/>
    </source>
</evidence>
<evidence type="ECO:0000256" key="4">
    <source>
        <dbReference type="ARBA" id="ARBA00023180"/>
    </source>
</evidence>
<comment type="subunit">
    <text evidence="2">Homodimer.</text>
</comment>
<comment type="caution">
    <text evidence="8">The sequence shown here is derived from an EMBL/GenBank/DDBJ whole genome shotgun (WGS) entry which is preliminary data.</text>
</comment>
<evidence type="ECO:0000313" key="9">
    <source>
        <dbReference type="Proteomes" id="UP000653454"/>
    </source>
</evidence>
<organism evidence="8 9">
    <name type="scientific">Plutella xylostella</name>
    <name type="common">Diamondback moth</name>
    <name type="synonym">Plutella maculipennis</name>
    <dbReference type="NCBI Taxonomy" id="51655"/>
    <lineage>
        <taxon>Eukaryota</taxon>
        <taxon>Metazoa</taxon>
        <taxon>Ecdysozoa</taxon>
        <taxon>Arthropoda</taxon>
        <taxon>Hexapoda</taxon>
        <taxon>Insecta</taxon>
        <taxon>Pterygota</taxon>
        <taxon>Neoptera</taxon>
        <taxon>Endopterygota</taxon>
        <taxon>Lepidoptera</taxon>
        <taxon>Glossata</taxon>
        <taxon>Ditrysia</taxon>
        <taxon>Yponomeutoidea</taxon>
        <taxon>Plutellidae</taxon>
        <taxon>Plutella</taxon>
    </lineage>
</organism>
<gene>
    <name evidence="8" type="ORF">PLXY2_LOCUS4</name>
</gene>
<evidence type="ECO:0000256" key="7">
    <source>
        <dbReference type="SAM" id="SignalP"/>
    </source>
</evidence>
<dbReference type="GO" id="GO:0005975">
    <property type="term" value="P:carbohydrate metabolic process"/>
    <property type="evidence" value="ECO:0007669"/>
    <property type="project" value="InterPro"/>
</dbReference>
<dbReference type="EMBL" id="CAJHNJ030000001">
    <property type="protein sequence ID" value="CAG9087165.1"/>
    <property type="molecule type" value="Genomic_DNA"/>
</dbReference>
<evidence type="ECO:0000256" key="1">
    <source>
        <dbReference type="ARBA" id="ARBA00010838"/>
    </source>
</evidence>
<dbReference type="FunFam" id="3.20.20.80:FF:000013">
    <property type="entry name" value="lactase-phlorizin hydrolase"/>
    <property type="match status" value="1"/>
</dbReference>
<dbReference type="PRINTS" id="PR00131">
    <property type="entry name" value="GLHYDRLASE1"/>
</dbReference>
<sequence>MKSVLLICVTYLACCLASKDESIKKFPDDFLLGVASSSYQIEGAWDEDGKGVSIWDHTVHKAPMIGNATGDVASDSYHNLDRDIEMLRELGVDTYRFSISWSRILPTGFPDQINQAGIDYYNRLINEMLKYNIEPSVTIYHWELPQALQDLGGWTNPLVGQWFEDYARVVFDNFADRVKLWITINEPKEICMQAYVHVVNEPSSYGSGITEYLCAKNLVVAHAKVYHLYDKEYRHKYGAKVGITFSTGWYEPANPNSEADQYLNTLQHQSLIGIFMNPIFGDGGFPKELSEQVAEKSAAQGYPRSRLPEFTDEEKALVRGTYDFMGINHYTGLLVSAENVPQYPSPSLSDDVGANLIQLDWWKPGSAPWFRWMPNSLYKLLKHLHNAYPGVEIYITENGWASDQGTEDDDRVNYIRSALDQALEAVEQGVRLRGYFVWSLMDSFEWGGGYSERFGLYDVDFESPKRTRTPKKSAFVYKQILKTRSLDHHYEPESSVMKIDEGH</sequence>
<dbReference type="Proteomes" id="UP000653454">
    <property type="component" value="Unassembled WGS sequence"/>
</dbReference>
<evidence type="ECO:0000256" key="5">
    <source>
        <dbReference type="ARBA" id="ARBA00023295"/>
    </source>
</evidence>
<evidence type="ECO:0000256" key="6">
    <source>
        <dbReference type="RuleBase" id="RU003690"/>
    </source>
</evidence>
<dbReference type="Pfam" id="PF00232">
    <property type="entry name" value="Glyco_hydro_1"/>
    <property type="match status" value="1"/>
</dbReference>
<keyword evidence="7" id="KW-0732">Signal</keyword>
<keyword evidence="5" id="KW-0326">Glycosidase</keyword>
<dbReference type="PANTHER" id="PTHR10353:SF36">
    <property type="entry name" value="LP05116P"/>
    <property type="match status" value="1"/>
</dbReference>
<dbReference type="GO" id="GO:0008422">
    <property type="term" value="F:beta-glucosidase activity"/>
    <property type="evidence" value="ECO:0007669"/>
    <property type="project" value="TreeGrafter"/>
</dbReference>
<evidence type="ECO:0000256" key="2">
    <source>
        <dbReference type="ARBA" id="ARBA00011738"/>
    </source>
</evidence>
<protein>
    <submittedName>
        <fullName evidence="8">(diamondback moth) hypothetical protein</fullName>
    </submittedName>
</protein>
<keyword evidence="4" id="KW-0325">Glycoprotein</keyword>
<feature type="signal peptide" evidence="7">
    <location>
        <begin position="1"/>
        <end position="17"/>
    </location>
</feature>
<dbReference type="SUPFAM" id="SSF51445">
    <property type="entry name" value="(Trans)glycosidases"/>
    <property type="match status" value="1"/>
</dbReference>
<dbReference type="InterPro" id="IPR017853">
    <property type="entry name" value="GH"/>
</dbReference>
<proteinExistence type="inferred from homology"/>
<feature type="chain" id="PRO_5035724801" evidence="7">
    <location>
        <begin position="18"/>
        <end position="503"/>
    </location>
</feature>
<keyword evidence="9" id="KW-1185">Reference proteome</keyword>
<keyword evidence="3" id="KW-0378">Hydrolase</keyword>
<name>A0A8S4D128_PLUXY</name>
<accession>A0A8S4D128</accession>
<reference evidence="8" key="1">
    <citation type="submission" date="2020-11" db="EMBL/GenBank/DDBJ databases">
        <authorList>
            <person name="Whiteford S."/>
        </authorList>
    </citation>
    <scope>NUCLEOTIDE SEQUENCE</scope>
</reference>
<dbReference type="Gene3D" id="3.20.20.80">
    <property type="entry name" value="Glycosidases"/>
    <property type="match status" value="1"/>
</dbReference>
<dbReference type="PANTHER" id="PTHR10353">
    <property type="entry name" value="GLYCOSYL HYDROLASE"/>
    <property type="match status" value="1"/>
</dbReference>
<dbReference type="InterPro" id="IPR001360">
    <property type="entry name" value="Glyco_hydro_1"/>
</dbReference>
<dbReference type="AlphaFoldDB" id="A0A8S4D128"/>
<comment type="similarity">
    <text evidence="1 6">Belongs to the glycosyl hydrolase 1 family.</text>
</comment>